<proteinExistence type="inferred from homology"/>
<dbReference type="InParanoid" id="A0A1Y2AKG7"/>
<evidence type="ECO:0000256" key="9">
    <source>
        <dbReference type="ARBA" id="ARBA00031323"/>
    </source>
</evidence>
<evidence type="ECO:0000256" key="5">
    <source>
        <dbReference type="ARBA" id="ARBA00022490"/>
    </source>
</evidence>
<dbReference type="GO" id="GO:0006950">
    <property type="term" value="P:response to stress"/>
    <property type="evidence" value="ECO:0007669"/>
    <property type="project" value="UniProtKB-ARBA"/>
</dbReference>
<comment type="caution">
    <text evidence="13">The sequence shown here is derived from an EMBL/GenBank/DDBJ whole genome shotgun (WGS) entry which is preliminary data.</text>
</comment>
<protein>
    <recommendedName>
        <fullName evidence="4">protein-L-isoaspartate(D-aspartate) O-methyltransferase</fullName>
        <ecNumber evidence="4">2.1.1.77</ecNumber>
    </recommendedName>
    <alternativeName>
        <fullName evidence="10">L-isoaspartyl protein carboxyl methyltransferase</fullName>
    </alternativeName>
    <alternativeName>
        <fullName evidence="9">Protein-beta-aspartate methyltransferase</fullName>
    </alternativeName>
</protein>
<dbReference type="PANTHER" id="PTHR11579">
    <property type="entry name" value="PROTEIN-L-ISOASPARTATE O-METHYLTRANSFERASE"/>
    <property type="match status" value="1"/>
</dbReference>
<evidence type="ECO:0000256" key="11">
    <source>
        <dbReference type="ARBA" id="ARBA00035815"/>
    </source>
</evidence>
<evidence type="ECO:0000313" key="13">
    <source>
        <dbReference type="EMBL" id="ORY23041.1"/>
    </source>
</evidence>
<evidence type="ECO:0000256" key="8">
    <source>
        <dbReference type="ARBA" id="ARBA00022691"/>
    </source>
</evidence>
<evidence type="ECO:0000256" key="4">
    <source>
        <dbReference type="ARBA" id="ARBA00011890"/>
    </source>
</evidence>
<evidence type="ECO:0000256" key="3">
    <source>
        <dbReference type="ARBA" id="ARBA00011245"/>
    </source>
</evidence>
<dbReference type="PANTHER" id="PTHR11579:SF0">
    <property type="entry name" value="PROTEIN-L-ISOASPARTATE(D-ASPARTATE) O-METHYLTRANSFERASE"/>
    <property type="match status" value="1"/>
</dbReference>
<keyword evidence="5" id="KW-0963">Cytoplasm</keyword>
<name>A0A1Y2AKG7_9TREE</name>
<dbReference type="AlphaFoldDB" id="A0A1Y2AKG7"/>
<dbReference type="GO" id="GO:0004719">
    <property type="term" value="F:protein-L-isoaspartate (D-aspartate) O-methyltransferase activity"/>
    <property type="evidence" value="ECO:0007669"/>
    <property type="project" value="UniProtKB-EC"/>
</dbReference>
<dbReference type="STRING" id="71784.A0A1Y2AKG7"/>
<comment type="subcellular location">
    <subcellularLocation>
        <location evidence="1">Cytoplasm</location>
        <location evidence="1">Cytosol</location>
    </subcellularLocation>
</comment>
<dbReference type="Proteomes" id="UP000193986">
    <property type="component" value="Unassembled WGS sequence"/>
</dbReference>
<dbReference type="Gene3D" id="3.40.50.150">
    <property type="entry name" value="Vaccinia Virus protein VP39"/>
    <property type="match status" value="1"/>
</dbReference>
<comment type="catalytic activity">
    <reaction evidence="11">
        <text>[protein]-L-isoaspartate + S-adenosyl-L-methionine = [protein]-L-isoaspartate alpha-methyl ester + S-adenosyl-L-homocysteine</text>
        <dbReference type="Rhea" id="RHEA:12705"/>
        <dbReference type="Rhea" id="RHEA-COMP:12143"/>
        <dbReference type="Rhea" id="RHEA-COMP:12144"/>
        <dbReference type="ChEBI" id="CHEBI:57856"/>
        <dbReference type="ChEBI" id="CHEBI:59789"/>
        <dbReference type="ChEBI" id="CHEBI:90596"/>
        <dbReference type="ChEBI" id="CHEBI:90598"/>
        <dbReference type="EC" id="2.1.1.77"/>
    </reaction>
    <physiologicalReaction direction="left-to-right" evidence="11">
        <dbReference type="Rhea" id="RHEA:12706"/>
    </physiologicalReaction>
</comment>
<dbReference type="InterPro" id="IPR000682">
    <property type="entry name" value="PCMT"/>
</dbReference>
<sequence length="230" mass="24865">MAWTCSGRTNEELIDRLFSKGLIQSEVVANAMRKVDRKNYVPDTGSAYQDSPQRIGFNATISAPHMHAHALENLLPLLPPANKNGGTILDVGSGSGYLTAVLHHLAPHATVVGIDHLQGLVDLAKNNLTKDGIKPGTGEGQVEIVYGDGRLGYPKHAPFQIIHVGAAAPEIPQALIDQLGRPGRMFIPVGEGSQDIWQIDKDENGDVKRKKLFGVLYVPLTDAGKQWREG</sequence>
<dbReference type="FunCoup" id="A0A1Y2AKG7">
    <property type="interactions" value="339"/>
</dbReference>
<dbReference type="EMBL" id="MCFC01000084">
    <property type="protein sequence ID" value="ORY23041.1"/>
    <property type="molecule type" value="Genomic_DNA"/>
</dbReference>
<dbReference type="CDD" id="cd02440">
    <property type="entry name" value="AdoMet_MTases"/>
    <property type="match status" value="1"/>
</dbReference>
<dbReference type="FunFam" id="3.40.50.150:FF:000235">
    <property type="entry name" value="Protein-L-isoaspartate O-methyltransferase"/>
    <property type="match status" value="1"/>
</dbReference>
<evidence type="ECO:0000313" key="14">
    <source>
        <dbReference type="Proteomes" id="UP000193986"/>
    </source>
</evidence>
<keyword evidence="8" id="KW-0949">S-adenosyl-L-methionine</keyword>
<evidence type="ECO:0000256" key="12">
    <source>
        <dbReference type="ARBA" id="ARBA00054057"/>
    </source>
</evidence>
<organism evidence="13 14">
    <name type="scientific">Naematelia encephala</name>
    <dbReference type="NCBI Taxonomy" id="71784"/>
    <lineage>
        <taxon>Eukaryota</taxon>
        <taxon>Fungi</taxon>
        <taxon>Dikarya</taxon>
        <taxon>Basidiomycota</taxon>
        <taxon>Agaricomycotina</taxon>
        <taxon>Tremellomycetes</taxon>
        <taxon>Tremellales</taxon>
        <taxon>Naemateliaceae</taxon>
        <taxon>Naematelia</taxon>
    </lineage>
</organism>
<evidence type="ECO:0000256" key="6">
    <source>
        <dbReference type="ARBA" id="ARBA00022603"/>
    </source>
</evidence>
<dbReference type="EC" id="2.1.1.77" evidence="4"/>
<keyword evidence="6 13" id="KW-0489">Methyltransferase</keyword>
<accession>A0A1Y2AKG7</accession>
<reference evidence="13 14" key="1">
    <citation type="submission" date="2016-07" db="EMBL/GenBank/DDBJ databases">
        <title>Pervasive Adenine N6-methylation of Active Genes in Fungi.</title>
        <authorList>
            <consortium name="DOE Joint Genome Institute"/>
            <person name="Mondo S.J."/>
            <person name="Dannebaum R.O."/>
            <person name="Kuo R.C."/>
            <person name="Labutti K."/>
            <person name="Haridas S."/>
            <person name="Kuo A."/>
            <person name="Salamov A."/>
            <person name="Ahrendt S.R."/>
            <person name="Lipzen A."/>
            <person name="Sullivan W."/>
            <person name="Andreopoulos W.B."/>
            <person name="Clum A."/>
            <person name="Lindquist E."/>
            <person name="Daum C."/>
            <person name="Ramamoorthy G.K."/>
            <person name="Gryganskyi A."/>
            <person name="Culley D."/>
            <person name="Magnuson J.K."/>
            <person name="James T.Y."/>
            <person name="O'Malley M.A."/>
            <person name="Stajich J.E."/>
            <person name="Spatafora J.W."/>
            <person name="Visel A."/>
            <person name="Grigoriev I.V."/>
        </authorList>
    </citation>
    <scope>NUCLEOTIDE SEQUENCE [LARGE SCALE GENOMIC DNA]</scope>
    <source>
        <strain evidence="13 14">68-887.2</strain>
    </source>
</reference>
<dbReference type="GO" id="GO:0005829">
    <property type="term" value="C:cytosol"/>
    <property type="evidence" value="ECO:0007669"/>
    <property type="project" value="UniProtKB-SubCell"/>
</dbReference>
<keyword evidence="14" id="KW-1185">Reference proteome</keyword>
<evidence type="ECO:0000256" key="1">
    <source>
        <dbReference type="ARBA" id="ARBA00004514"/>
    </source>
</evidence>
<keyword evidence="7 13" id="KW-0808">Transferase</keyword>
<dbReference type="NCBIfam" id="TIGR00080">
    <property type="entry name" value="pimt"/>
    <property type="match status" value="1"/>
</dbReference>
<dbReference type="SUPFAM" id="SSF53335">
    <property type="entry name" value="S-adenosyl-L-methionine-dependent methyltransferases"/>
    <property type="match status" value="1"/>
</dbReference>
<dbReference type="OrthoDB" id="73890at2759"/>
<evidence type="ECO:0000256" key="2">
    <source>
        <dbReference type="ARBA" id="ARBA00005369"/>
    </source>
</evidence>
<evidence type="ECO:0000256" key="10">
    <source>
        <dbReference type="ARBA" id="ARBA00031350"/>
    </source>
</evidence>
<dbReference type="InterPro" id="IPR029063">
    <property type="entry name" value="SAM-dependent_MTases_sf"/>
</dbReference>
<comment type="function">
    <text evidence="12">Initiates the repair of damaged proteins by catalyzing methyl esterification of L-isoaspartyl and D-aspartyl residues produced by spontaneous isomerization and racemization of L-aspartyl and L-asparaginyl residues in aging peptides and proteins.</text>
</comment>
<dbReference type="GO" id="GO:0032259">
    <property type="term" value="P:methylation"/>
    <property type="evidence" value="ECO:0007669"/>
    <property type="project" value="UniProtKB-KW"/>
</dbReference>
<comment type="similarity">
    <text evidence="2">Belongs to the methyltransferase superfamily. L-isoaspartyl/D-aspartyl protein methyltransferase family.</text>
</comment>
<comment type="subunit">
    <text evidence="3">Monomer.</text>
</comment>
<gene>
    <name evidence="13" type="ORF">BCR39DRAFT_550127</name>
</gene>
<dbReference type="Pfam" id="PF01135">
    <property type="entry name" value="PCMT"/>
    <property type="match status" value="1"/>
</dbReference>
<evidence type="ECO:0000256" key="7">
    <source>
        <dbReference type="ARBA" id="ARBA00022679"/>
    </source>
</evidence>